<gene>
    <name evidence="1" type="ORF">SAMN05443667_10620</name>
</gene>
<dbReference type="STRING" id="150146.SAMN05443667_10620"/>
<dbReference type="EMBL" id="FNRD01000006">
    <property type="protein sequence ID" value="SEA59365.1"/>
    <property type="molecule type" value="Genomic_DNA"/>
</dbReference>
<evidence type="ECO:0000313" key="1">
    <source>
        <dbReference type="EMBL" id="SEA59365.1"/>
    </source>
</evidence>
<sequence length="38" mass="4552">MISELIIHKETTKRPNLTYIISSIYYIIYVKDLTIYTT</sequence>
<name>A0A1H4CG03_9FLAO</name>
<keyword evidence="2" id="KW-1185">Reference proteome</keyword>
<organism evidence="1 2">
    <name type="scientific">Flavobacterium gillisiae</name>
    <dbReference type="NCBI Taxonomy" id="150146"/>
    <lineage>
        <taxon>Bacteria</taxon>
        <taxon>Pseudomonadati</taxon>
        <taxon>Bacteroidota</taxon>
        <taxon>Flavobacteriia</taxon>
        <taxon>Flavobacteriales</taxon>
        <taxon>Flavobacteriaceae</taxon>
        <taxon>Flavobacterium</taxon>
    </lineage>
</organism>
<reference evidence="2" key="1">
    <citation type="submission" date="2016-10" db="EMBL/GenBank/DDBJ databases">
        <authorList>
            <person name="Varghese N."/>
            <person name="Submissions S."/>
        </authorList>
    </citation>
    <scope>NUCLEOTIDE SEQUENCE [LARGE SCALE GENOMIC DNA]</scope>
    <source>
        <strain evidence="2">DSM 22376</strain>
    </source>
</reference>
<accession>A0A1H4CG03</accession>
<proteinExistence type="predicted"/>
<dbReference type="Proteomes" id="UP000198951">
    <property type="component" value="Unassembled WGS sequence"/>
</dbReference>
<evidence type="ECO:0000313" key="2">
    <source>
        <dbReference type="Proteomes" id="UP000198951"/>
    </source>
</evidence>
<dbReference type="AlphaFoldDB" id="A0A1H4CG03"/>
<protein>
    <submittedName>
        <fullName evidence="1">Uncharacterized protein</fullName>
    </submittedName>
</protein>